<dbReference type="SUPFAM" id="SSF52980">
    <property type="entry name" value="Restriction endonuclease-like"/>
    <property type="match status" value="1"/>
</dbReference>
<keyword evidence="3" id="KW-0255">Endonuclease</keyword>
<dbReference type="Pfam" id="PF04471">
    <property type="entry name" value="Mrr_cat"/>
    <property type="match status" value="1"/>
</dbReference>
<dbReference type="Proteomes" id="UP000199607">
    <property type="component" value="Unassembled WGS sequence"/>
</dbReference>
<feature type="region of interest" description="Disordered" evidence="1">
    <location>
        <begin position="1"/>
        <end position="23"/>
    </location>
</feature>
<protein>
    <submittedName>
        <fullName evidence="3">Restriction endonuclease</fullName>
    </submittedName>
</protein>
<dbReference type="EMBL" id="FOTC01000001">
    <property type="protein sequence ID" value="SFK65531.1"/>
    <property type="molecule type" value="Genomic_DNA"/>
</dbReference>
<dbReference type="InterPro" id="IPR011335">
    <property type="entry name" value="Restrct_endonuc-II-like"/>
</dbReference>
<keyword evidence="3" id="KW-0540">Nuclease</keyword>
<dbReference type="PANTHER" id="PTHR30015:SF6">
    <property type="entry name" value="SLL1429 PROTEIN"/>
    <property type="match status" value="1"/>
</dbReference>
<dbReference type="RefSeq" id="WP_143085657.1">
    <property type="nucleotide sequence ID" value="NZ_FOTC01000001.1"/>
</dbReference>
<dbReference type="GO" id="GO:0015666">
    <property type="term" value="F:restriction endodeoxyribonuclease activity"/>
    <property type="evidence" value="ECO:0007669"/>
    <property type="project" value="TreeGrafter"/>
</dbReference>
<proteinExistence type="predicted"/>
<feature type="domain" description="Restriction endonuclease type IV Mrr" evidence="2">
    <location>
        <begin position="181"/>
        <end position="293"/>
    </location>
</feature>
<dbReference type="InterPro" id="IPR052906">
    <property type="entry name" value="Type_IV_Methyl-Rstrct_Enzyme"/>
</dbReference>
<dbReference type="GO" id="GO:0003677">
    <property type="term" value="F:DNA binding"/>
    <property type="evidence" value="ECO:0007669"/>
    <property type="project" value="InterPro"/>
</dbReference>
<dbReference type="GO" id="GO:0009307">
    <property type="term" value="P:DNA restriction-modification system"/>
    <property type="evidence" value="ECO:0007669"/>
    <property type="project" value="InterPro"/>
</dbReference>
<dbReference type="AlphaFoldDB" id="A0A1I4BC44"/>
<reference evidence="4" key="1">
    <citation type="submission" date="2016-10" db="EMBL/GenBank/DDBJ databases">
        <authorList>
            <person name="Varghese N."/>
            <person name="Submissions S."/>
        </authorList>
    </citation>
    <scope>NUCLEOTIDE SEQUENCE [LARGE SCALE GENOMIC DNA]</scope>
    <source>
        <strain evidence="4">CGMCC 1.7738</strain>
    </source>
</reference>
<keyword evidence="4" id="KW-1185">Reference proteome</keyword>
<evidence type="ECO:0000256" key="1">
    <source>
        <dbReference type="SAM" id="MobiDB-lite"/>
    </source>
</evidence>
<evidence type="ECO:0000259" key="2">
    <source>
        <dbReference type="Pfam" id="PF04471"/>
    </source>
</evidence>
<organism evidence="3 4">
    <name type="scientific">Halogranum rubrum</name>
    <dbReference type="NCBI Taxonomy" id="553466"/>
    <lineage>
        <taxon>Archaea</taxon>
        <taxon>Methanobacteriati</taxon>
        <taxon>Methanobacteriota</taxon>
        <taxon>Stenosarchaea group</taxon>
        <taxon>Halobacteria</taxon>
        <taxon>Halobacteriales</taxon>
        <taxon>Haloferacaceae</taxon>
    </lineage>
</organism>
<gene>
    <name evidence="3" type="ORF">SAMN04487950_0417</name>
</gene>
<sequence length="305" mass="34206">MKDSTRISDETDDKQLNRSPPQTDVVRSLERLSRFIRYGPSAVTNQTYAVYYRAHELAVSFPKWGTSIRDSDGVVLRLESTQKLKRKLEQACDQQLSYRQVHRTLDKLAEIGGEAVWLTDTATTGQSKHCLHVHIPSTYSVSEIFSTESSFGEQALSQLPSGELLSPPTSDSRFWKLETLLTLHPRQFEHLVARLWDELGYKTTVTKRSGDDGVDVIATAEEQRVVIQTKRNRPSSQVTSRVVQRTIGTIPQFRADQAIVVTTSEFSPSARKSEKASNGLVQLVNGDMLLGMLATADIEKPKEDI</sequence>
<evidence type="ECO:0000313" key="3">
    <source>
        <dbReference type="EMBL" id="SFK65531.1"/>
    </source>
</evidence>
<dbReference type="Gene3D" id="3.40.1350.10">
    <property type="match status" value="1"/>
</dbReference>
<dbReference type="InterPro" id="IPR011856">
    <property type="entry name" value="tRNA_endonuc-like_dom_sf"/>
</dbReference>
<dbReference type="PANTHER" id="PTHR30015">
    <property type="entry name" value="MRR RESTRICTION SYSTEM PROTEIN"/>
    <property type="match status" value="1"/>
</dbReference>
<keyword evidence="3" id="KW-0378">Hydrolase</keyword>
<evidence type="ECO:0000313" key="4">
    <source>
        <dbReference type="Proteomes" id="UP000199607"/>
    </source>
</evidence>
<name>A0A1I4BC44_9EURY</name>
<feature type="compositionally biased region" description="Basic and acidic residues" evidence="1">
    <location>
        <begin position="1"/>
        <end position="16"/>
    </location>
</feature>
<dbReference type="InterPro" id="IPR007560">
    <property type="entry name" value="Restrct_endonuc_IV_Mrr"/>
</dbReference>
<accession>A0A1I4BC44</accession>